<dbReference type="OrthoDB" id="45037at2"/>
<organism evidence="7 8">
    <name type="scientific">Nocardioides cavernaquae</name>
    <dbReference type="NCBI Taxonomy" id="2321396"/>
    <lineage>
        <taxon>Bacteria</taxon>
        <taxon>Bacillati</taxon>
        <taxon>Actinomycetota</taxon>
        <taxon>Actinomycetes</taxon>
        <taxon>Propionibacteriales</taxon>
        <taxon>Nocardioidaceae</taxon>
        <taxon>Nocardioides</taxon>
    </lineage>
</organism>
<sequence>MTRLRTAGFRDAGDLIRHPLALGALSALAAAVTALALAAAAGSPPGTTLNAFLDGVGTAHSVGAALNGTAVIVLVGSGFIIAHRVGLVNVGGEGQICAGAVTATSVGLALPPAIGPWVGVPVLLGAAALGGAAWAAVAAALVIARGVNEVICTLLLNFIALAGVVLCVHEDWLLRQPRTSAETLPQSAPLPASFQLPLLGIERSPATLGIIVALVAAAGTALVLRRTALGVRLEATGLSRPAARRLGIATDRLRGGGLVVSGALAGVAGGLLVGAAPFLLVDGVSSGYGFTGLVAGLLARGSLLAMVMVATSLAFLSSGGIAVQLFAGVPASLTQIAQALLVFFIASTAAWTVSHVPRRTTRDTRATGGEAGEVAP</sequence>
<dbReference type="Pfam" id="PF02653">
    <property type="entry name" value="BPD_transp_2"/>
    <property type="match status" value="1"/>
</dbReference>
<dbReference type="GO" id="GO:0022857">
    <property type="term" value="F:transmembrane transporter activity"/>
    <property type="evidence" value="ECO:0007669"/>
    <property type="project" value="InterPro"/>
</dbReference>
<keyword evidence="3 6" id="KW-0812">Transmembrane</keyword>
<evidence type="ECO:0000313" key="8">
    <source>
        <dbReference type="Proteomes" id="UP000276542"/>
    </source>
</evidence>
<dbReference type="PANTHER" id="PTHR47089:SF1">
    <property type="entry name" value="GUANOSINE ABC TRANSPORTER PERMEASE PROTEIN NUPP"/>
    <property type="match status" value="1"/>
</dbReference>
<reference evidence="8" key="1">
    <citation type="submission" date="2018-09" db="EMBL/GenBank/DDBJ databases">
        <authorList>
            <person name="Zhu H."/>
        </authorList>
    </citation>
    <scope>NUCLEOTIDE SEQUENCE [LARGE SCALE GENOMIC DNA]</scope>
    <source>
        <strain evidence="8">K1W22B-1</strain>
    </source>
</reference>
<evidence type="ECO:0000256" key="3">
    <source>
        <dbReference type="ARBA" id="ARBA00022692"/>
    </source>
</evidence>
<feature type="transmembrane region" description="Helical" evidence="6">
    <location>
        <begin position="278"/>
        <end position="298"/>
    </location>
</feature>
<feature type="transmembrane region" description="Helical" evidence="6">
    <location>
        <begin position="64"/>
        <end position="82"/>
    </location>
</feature>
<feature type="transmembrane region" description="Helical" evidence="6">
    <location>
        <begin position="333"/>
        <end position="353"/>
    </location>
</feature>
<accession>A0A3A5HHZ2</accession>
<dbReference type="EMBL" id="QYRP01000002">
    <property type="protein sequence ID" value="RJS47500.1"/>
    <property type="molecule type" value="Genomic_DNA"/>
</dbReference>
<feature type="transmembrane region" description="Helical" evidence="6">
    <location>
        <begin position="150"/>
        <end position="169"/>
    </location>
</feature>
<name>A0A3A5HHZ2_9ACTN</name>
<evidence type="ECO:0000256" key="5">
    <source>
        <dbReference type="ARBA" id="ARBA00023136"/>
    </source>
</evidence>
<dbReference type="InterPro" id="IPR001851">
    <property type="entry name" value="ABC_transp_permease"/>
</dbReference>
<keyword evidence="4 6" id="KW-1133">Transmembrane helix</keyword>
<dbReference type="CDD" id="cd06580">
    <property type="entry name" value="TM_PBP1_transp_TpRbsC_like"/>
    <property type="match status" value="1"/>
</dbReference>
<comment type="caution">
    <text evidence="7">The sequence shown here is derived from an EMBL/GenBank/DDBJ whole genome shotgun (WGS) entry which is preliminary data.</text>
</comment>
<keyword evidence="5 6" id="KW-0472">Membrane</keyword>
<keyword evidence="8" id="KW-1185">Reference proteome</keyword>
<keyword evidence="2" id="KW-1003">Cell membrane</keyword>
<dbReference type="RefSeq" id="WP_120061464.1">
    <property type="nucleotide sequence ID" value="NZ_QYRP01000002.1"/>
</dbReference>
<evidence type="ECO:0000256" key="2">
    <source>
        <dbReference type="ARBA" id="ARBA00022475"/>
    </source>
</evidence>
<evidence type="ECO:0000256" key="1">
    <source>
        <dbReference type="ARBA" id="ARBA00004651"/>
    </source>
</evidence>
<gene>
    <name evidence="7" type="ORF">D4739_15630</name>
</gene>
<dbReference type="AlphaFoldDB" id="A0A3A5HHZ2"/>
<feature type="transmembrane region" description="Helical" evidence="6">
    <location>
        <begin position="94"/>
        <end position="114"/>
    </location>
</feature>
<feature type="transmembrane region" description="Helical" evidence="6">
    <location>
        <begin position="253"/>
        <end position="272"/>
    </location>
</feature>
<evidence type="ECO:0000256" key="6">
    <source>
        <dbReference type="SAM" id="Phobius"/>
    </source>
</evidence>
<dbReference type="PANTHER" id="PTHR47089">
    <property type="entry name" value="ABC TRANSPORTER, PERMEASE PROTEIN"/>
    <property type="match status" value="1"/>
</dbReference>
<feature type="transmembrane region" description="Helical" evidence="6">
    <location>
        <begin position="305"/>
        <end position="327"/>
    </location>
</feature>
<evidence type="ECO:0000313" key="7">
    <source>
        <dbReference type="EMBL" id="RJS47500.1"/>
    </source>
</evidence>
<proteinExistence type="predicted"/>
<dbReference type="Proteomes" id="UP000276542">
    <property type="component" value="Unassembled WGS sequence"/>
</dbReference>
<feature type="transmembrane region" description="Helical" evidence="6">
    <location>
        <begin position="120"/>
        <end position="143"/>
    </location>
</feature>
<protein>
    <submittedName>
        <fullName evidence="7">ABC transporter permease</fullName>
    </submittedName>
</protein>
<feature type="transmembrane region" description="Helical" evidence="6">
    <location>
        <begin position="206"/>
        <end position="224"/>
    </location>
</feature>
<dbReference type="GO" id="GO:0005886">
    <property type="term" value="C:plasma membrane"/>
    <property type="evidence" value="ECO:0007669"/>
    <property type="project" value="UniProtKB-SubCell"/>
</dbReference>
<evidence type="ECO:0000256" key="4">
    <source>
        <dbReference type="ARBA" id="ARBA00022989"/>
    </source>
</evidence>
<comment type="subcellular location">
    <subcellularLocation>
        <location evidence="1">Cell membrane</location>
        <topology evidence="1">Multi-pass membrane protein</topology>
    </subcellularLocation>
</comment>